<evidence type="ECO:0000313" key="3">
    <source>
        <dbReference type="Proteomes" id="UP001232973"/>
    </source>
</evidence>
<reference evidence="2 3" key="1">
    <citation type="submission" date="2023-07" db="EMBL/GenBank/DDBJ databases">
        <title>Genomic Encyclopedia of Type Strains, Phase IV (KMG-IV): sequencing the most valuable type-strain genomes for metagenomic binning, comparative biology and taxonomic classification.</title>
        <authorList>
            <person name="Goeker M."/>
        </authorList>
    </citation>
    <scope>NUCLEOTIDE SEQUENCE [LARGE SCALE GENOMIC DNA]</scope>
    <source>
        <strain evidence="2 3">DSM 4006</strain>
    </source>
</reference>
<feature type="region of interest" description="Disordered" evidence="1">
    <location>
        <begin position="1"/>
        <end position="34"/>
    </location>
</feature>
<evidence type="ECO:0000256" key="1">
    <source>
        <dbReference type="SAM" id="MobiDB-lite"/>
    </source>
</evidence>
<sequence>MTNATEDEGAIQRSPAQRAGKPDENLPPWRETPLDHWSKEIDPVIMAGDEWASQDPGVDPGAKRIQEGLGGTRPGEMFMHPQHDTTYGLEEDVFTSENTSGRNDVDASNHQ</sequence>
<organism evidence="2 3">
    <name type="scientific">Alicyclobacillus cycloheptanicus</name>
    <dbReference type="NCBI Taxonomy" id="1457"/>
    <lineage>
        <taxon>Bacteria</taxon>
        <taxon>Bacillati</taxon>
        <taxon>Bacillota</taxon>
        <taxon>Bacilli</taxon>
        <taxon>Bacillales</taxon>
        <taxon>Alicyclobacillaceae</taxon>
        <taxon>Alicyclobacillus</taxon>
    </lineage>
</organism>
<dbReference type="Proteomes" id="UP001232973">
    <property type="component" value="Unassembled WGS sequence"/>
</dbReference>
<evidence type="ECO:0000313" key="2">
    <source>
        <dbReference type="EMBL" id="MDQ0189233.1"/>
    </source>
</evidence>
<comment type="caution">
    <text evidence="2">The sequence shown here is derived from an EMBL/GenBank/DDBJ whole genome shotgun (WGS) entry which is preliminary data.</text>
</comment>
<keyword evidence="3" id="KW-1185">Reference proteome</keyword>
<feature type="region of interest" description="Disordered" evidence="1">
    <location>
        <begin position="50"/>
        <end position="82"/>
    </location>
</feature>
<accession>A0ABT9XG08</accession>
<protein>
    <submittedName>
        <fullName evidence="2">Uncharacterized protein</fullName>
    </submittedName>
</protein>
<dbReference type="EMBL" id="JAUSTP010000005">
    <property type="protein sequence ID" value="MDQ0189233.1"/>
    <property type="molecule type" value="Genomic_DNA"/>
</dbReference>
<dbReference type="RefSeq" id="WP_274455089.1">
    <property type="nucleotide sequence ID" value="NZ_CP067097.1"/>
</dbReference>
<dbReference type="InterPro" id="IPR024999">
    <property type="entry name" value="DUF3905"/>
</dbReference>
<proteinExistence type="predicted"/>
<gene>
    <name evidence="2" type="ORF">J2S03_001049</name>
</gene>
<name>A0ABT9XG08_9BACL</name>
<dbReference type="Pfam" id="PF13045">
    <property type="entry name" value="DUF3905"/>
    <property type="match status" value="1"/>
</dbReference>